<dbReference type="SMART" id="SM00387">
    <property type="entry name" value="HATPase_c"/>
    <property type="match status" value="1"/>
</dbReference>
<dbReference type="SUPFAM" id="SSF55781">
    <property type="entry name" value="GAF domain-like"/>
    <property type="match status" value="2"/>
</dbReference>
<proteinExistence type="predicted"/>
<dbReference type="HOGENOM" id="CLU_000445_114_41_0"/>
<dbReference type="InterPro" id="IPR003661">
    <property type="entry name" value="HisK_dim/P_dom"/>
</dbReference>
<dbReference type="InterPro" id="IPR036890">
    <property type="entry name" value="HATPase_C_sf"/>
</dbReference>
<comment type="catalytic activity">
    <reaction evidence="1">
        <text>ATP + protein L-histidine = ADP + protein N-phospho-L-histidine.</text>
        <dbReference type="EC" id="2.7.13.3"/>
    </reaction>
</comment>
<dbReference type="EMBL" id="CP000358">
    <property type="protein sequence ID" value="ABF43959.1"/>
    <property type="molecule type" value="Genomic_DNA"/>
</dbReference>
<keyword evidence="9" id="KW-0614">Plasmid</keyword>
<dbReference type="Gene3D" id="1.10.287.130">
    <property type="match status" value="1"/>
</dbReference>
<keyword evidence="5 9" id="KW-0418">Kinase</keyword>
<protein>
    <recommendedName>
        <fullName evidence="2">histidine kinase</fullName>
        <ecNumber evidence="2">2.7.13.3</ecNumber>
    </recommendedName>
</protein>
<evidence type="ECO:0000256" key="2">
    <source>
        <dbReference type="ARBA" id="ARBA00012438"/>
    </source>
</evidence>
<reference evidence="9" key="1">
    <citation type="submission" date="2006-04" db="EMBL/GenBank/DDBJ databases">
        <title>Complete sequence of plasmid1 pDGEO01 of Deinococcus geothermalis DSM 11300.</title>
        <authorList>
            <consortium name="US DOE Joint Genome Institute"/>
            <person name="Copeland A."/>
            <person name="Lucas S."/>
            <person name="Lapidus A."/>
            <person name="Barry K."/>
            <person name="Detter J.C."/>
            <person name="Glavina del Rio T."/>
            <person name="Hammon N."/>
            <person name="Israni S."/>
            <person name="Dalin E."/>
            <person name="Tice H."/>
            <person name="Pitluck S."/>
            <person name="Brettin T."/>
            <person name="Bruce D."/>
            <person name="Han C."/>
            <person name="Tapia R."/>
            <person name="Saunders E."/>
            <person name="Gilna P."/>
            <person name="Schmutz J."/>
            <person name="Larimer F."/>
            <person name="Land M."/>
            <person name="Hauser L."/>
            <person name="Kyrpides N."/>
            <person name="Kim E."/>
            <person name="Daly M.J."/>
            <person name="Fredrickson J.K."/>
            <person name="Makarova K.S."/>
            <person name="Gaidamakova E.K."/>
            <person name="Zhai M."/>
            <person name="Richardson P."/>
        </authorList>
    </citation>
    <scope>NUCLEOTIDE SEQUENCE</scope>
    <source>
        <strain evidence="9">DSM 11300</strain>
        <plasmid evidence="9">pDGEO01</plasmid>
    </source>
</reference>
<dbReference type="InterPro" id="IPR013656">
    <property type="entry name" value="PAS_4"/>
</dbReference>
<evidence type="ECO:0000313" key="9">
    <source>
        <dbReference type="EMBL" id="ABF43959.1"/>
    </source>
</evidence>
<evidence type="ECO:0000256" key="1">
    <source>
        <dbReference type="ARBA" id="ARBA00000085"/>
    </source>
</evidence>
<dbReference type="AlphaFoldDB" id="Q1J3H5"/>
<keyword evidence="6" id="KW-0472">Membrane</keyword>
<dbReference type="InterPro" id="IPR004358">
    <property type="entry name" value="Sig_transdc_His_kin-like_C"/>
</dbReference>
<dbReference type="SUPFAM" id="SSF47384">
    <property type="entry name" value="Homodimeric domain of signal transducing histidine kinase"/>
    <property type="match status" value="1"/>
</dbReference>
<evidence type="ECO:0000256" key="6">
    <source>
        <dbReference type="ARBA" id="ARBA00023136"/>
    </source>
</evidence>
<dbReference type="FunFam" id="3.30.565.10:FF:000006">
    <property type="entry name" value="Sensor histidine kinase WalK"/>
    <property type="match status" value="1"/>
</dbReference>
<dbReference type="SUPFAM" id="SSF55874">
    <property type="entry name" value="ATPase domain of HSP90 chaperone/DNA topoisomerase II/histidine kinase"/>
    <property type="match status" value="1"/>
</dbReference>
<dbReference type="InterPro" id="IPR050351">
    <property type="entry name" value="BphY/WalK/GraS-like"/>
</dbReference>
<dbReference type="InterPro" id="IPR003594">
    <property type="entry name" value="HATPase_dom"/>
</dbReference>
<dbReference type="PANTHER" id="PTHR42878">
    <property type="entry name" value="TWO-COMPONENT HISTIDINE KINASE"/>
    <property type="match status" value="1"/>
</dbReference>
<dbReference type="GO" id="GO:0007234">
    <property type="term" value="P:osmosensory signaling via phosphorelay pathway"/>
    <property type="evidence" value="ECO:0007669"/>
    <property type="project" value="TreeGrafter"/>
</dbReference>
<dbReference type="eggNOG" id="COG4251">
    <property type="taxonomic scope" value="Bacteria"/>
</dbReference>
<dbReference type="PRINTS" id="PR00344">
    <property type="entry name" value="BCTRLSENSOR"/>
</dbReference>
<dbReference type="GO" id="GO:0000155">
    <property type="term" value="F:phosphorelay sensor kinase activity"/>
    <property type="evidence" value="ECO:0007669"/>
    <property type="project" value="InterPro"/>
</dbReference>
<dbReference type="EC" id="2.7.13.3" evidence="2"/>
<dbReference type="Pfam" id="PF00512">
    <property type="entry name" value="HisKA"/>
    <property type="match status" value="1"/>
</dbReference>
<dbReference type="KEGG" id="dge:Dgeo_2525"/>
<keyword evidence="3" id="KW-0597">Phosphoprotein</keyword>
<dbReference type="Pfam" id="PF13185">
    <property type="entry name" value="GAF_2"/>
    <property type="match status" value="1"/>
</dbReference>
<evidence type="ECO:0000259" key="7">
    <source>
        <dbReference type="PROSITE" id="PS50109"/>
    </source>
</evidence>
<feature type="domain" description="PAS" evidence="8">
    <location>
        <begin position="9"/>
        <end position="83"/>
    </location>
</feature>
<dbReference type="InterPro" id="IPR005467">
    <property type="entry name" value="His_kinase_dom"/>
</dbReference>
<evidence type="ECO:0000256" key="3">
    <source>
        <dbReference type="ARBA" id="ARBA00022553"/>
    </source>
</evidence>
<evidence type="ECO:0000259" key="8">
    <source>
        <dbReference type="PROSITE" id="PS50112"/>
    </source>
</evidence>
<dbReference type="PROSITE" id="PS50112">
    <property type="entry name" value="PAS"/>
    <property type="match status" value="1"/>
</dbReference>
<evidence type="ECO:0000256" key="4">
    <source>
        <dbReference type="ARBA" id="ARBA00022679"/>
    </source>
</evidence>
<dbReference type="SMART" id="SM00388">
    <property type="entry name" value="HisKA"/>
    <property type="match status" value="1"/>
</dbReference>
<dbReference type="InterPro" id="IPR003018">
    <property type="entry name" value="GAF"/>
</dbReference>
<evidence type="ECO:0000256" key="5">
    <source>
        <dbReference type="ARBA" id="ARBA00022777"/>
    </source>
</evidence>
<dbReference type="PROSITE" id="PS50109">
    <property type="entry name" value="HIS_KIN"/>
    <property type="match status" value="1"/>
</dbReference>
<evidence type="ECO:0000313" key="10">
    <source>
        <dbReference type="Proteomes" id="UP000002431"/>
    </source>
</evidence>
<dbReference type="SMART" id="SM00091">
    <property type="entry name" value="PAS"/>
    <property type="match status" value="1"/>
</dbReference>
<geneLocation type="plasmid" evidence="9 10">
    <name>pDGEO01</name>
</geneLocation>
<sequence length="725" mass="79677">MKSESLSSSLQHASALLEALTEPVFAVDGQWRLVYINRQAAAELGAAPLELLGQQLWDCLPQGLDPALAAEYRQVMQTRQARQFGLYSPVRGRRVEVHAFPYGDGIAVHTRDLPSGAVWETARGDVAELFELRSMLEQRVAARIAELVRRNEELAAETAALQAFASFTELTGRETSLDVLTQAAVSVLHRALGEGSTGYYAQEGDLWKQRVWAGHMEPGTVTAAETGFAADLPLFAWPATSGEALFVDEWRSSGHLLAAYTPEYGAVAIYPVMVQGQTVGQLAAGLREKTRWSERDRAVFRAVGRALSLAAERADLTRTLSLQKEELAARNAVLEAFAELGRGLSLHTGPLQLVRCAQELILGLLPSGYVVYAEPEEGRWRFRVQVGDLGNAELQAAVDAGLPFEETRNLLTPWQTGRPFYQDNYDTHTDELETITAHVATTAALPVLVDGVPRGVLAVALFERRPWTQTDRVFLETVVRSLGLALERAAGARALAEKQLQLEQVNRDLEAFASSVSHDLRAPVRHIASFAGLLRPLIADEPRARRYLDIIEQSAGRMNTLIESMLTLSRLGSGELQKTDVALAELVDEVQTELASEAEGRRIEWRVGDLPVVRGDATLLRQVIHNLLGNAVKYSRPRETAVIEVWAEAAEHEQQIHVRDNGVGFDPECAGRLFEVFKRLHSPEEFEGHGVGLASVQRIVTRHGGRVWAAGRPGEGATFTFTLPV</sequence>
<dbReference type="Gene3D" id="3.30.565.10">
    <property type="entry name" value="Histidine kinase-like ATPase, C-terminal domain"/>
    <property type="match status" value="1"/>
</dbReference>
<accession>Q1J3H5</accession>
<dbReference type="Gene3D" id="3.30.450.20">
    <property type="entry name" value="PAS domain"/>
    <property type="match status" value="1"/>
</dbReference>
<dbReference type="CDD" id="cd00130">
    <property type="entry name" value="PAS"/>
    <property type="match status" value="1"/>
</dbReference>
<dbReference type="InterPro" id="IPR000014">
    <property type="entry name" value="PAS"/>
</dbReference>
<organism evidence="9 10">
    <name type="scientific">Deinococcus geothermalis (strain DSM 11300 / CIP 105573 / AG-3a)</name>
    <dbReference type="NCBI Taxonomy" id="319795"/>
    <lineage>
        <taxon>Bacteria</taxon>
        <taxon>Thermotogati</taxon>
        <taxon>Deinococcota</taxon>
        <taxon>Deinococci</taxon>
        <taxon>Deinococcales</taxon>
        <taxon>Deinococcaceae</taxon>
        <taxon>Deinococcus</taxon>
    </lineage>
</organism>
<keyword evidence="4 9" id="KW-0808">Transferase</keyword>
<gene>
    <name evidence="9" type="ordered locus">Dgeo_2525</name>
</gene>
<dbReference type="GO" id="GO:0000156">
    <property type="term" value="F:phosphorelay response regulator activity"/>
    <property type="evidence" value="ECO:0007669"/>
    <property type="project" value="TreeGrafter"/>
</dbReference>
<dbReference type="InterPro" id="IPR029016">
    <property type="entry name" value="GAF-like_dom_sf"/>
</dbReference>
<dbReference type="RefSeq" id="WP_011526037.1">
    <property type="nucleotide sequence ID" value="NC_008010.2"/>
</dbReference>
<feature type="domain" description="Histidine kinase" evidence="7">
    <location>
        <begin position="515"/>
        <end position="725"/>
    </location>
</feature>
<dbReference type="CDD" id="cd00082">
    <property type="entry name" value="HisKA"/>
    <property type="match status" value="1"/>
</dbReference>
<dbReference type="Pfam" id="PF02518">
    <property type="entry name" value="HATPase_c"/>
    <property type="match status" value="1"/>
</dbReference>
<dbReference type="Gene3D" id="3.30.450.40">
    <property type="match status" value="2"/>
</dbReference>
<dbReference type="Proteomes" id="UP000002431">
    <property type="component" value="Plasmid pDGEO01"/>
</dbReference>
<dbReference type="InterPro" id="IPR036097">
    <property type="entry name" value="HisK_dim/P_sf"/>
</dbReference>
<dbReference type="GO" id="GO:0030295">
    <property type="term" value="F:protein kinase activator activity"/>
    <property type="evidence" value="ECO:0007669"/>
    <property type="project" value="TreeGrafter"/>
</dbReference>
<dbReference type="PANTHER" id="PTHR42878:SF15">
    <property type="entry name" value="BACTERIOPHYTOCHROME"/>
    <property type="match status" value="1"/>
</dbReference>
<keyword evidence="10" id="KW-1185">Reference proteome</keyword>
<dbReference type="Pfam" id="PF08448">
    <property type="entry name" value="PAS_4"/>
    <property type="match status" value="1"/>
</dbReference>
<dbReference type="SUPFAM" id="SSF55785">
    <property type="entry name" value="PYP-like sensor domain (PAS domain)"/>
    <property type="match status" value="1"/>
</dbReference>
<dbReference type="InterPro" id="IPR035965">
    <property type="entry name" value="PAS-like_dom_sf"/>
</dbReference>
<dbReference type="GO" id="GO:0016020">
    <property type="term" value="C:membrane"/>
    <property type="evidence" value="ECO:0007669"/>
    <property type="project" value="UniProtKB-SubCell"/>
</dbReference>
<name>Q1J3H5_DEIGD</name>